<evidence type="ECO:0000259" key="1">
    <source>
        <dbReference type="SMART" id="SM00470"/>
    </source>
</evidence>
<reference evidence="2 3" key="1">
    <citation type="submission" date="2023-07" db="EMBL/GenBank/DDBJ databases">
        <authorList>
            <person name="Girao M."/>
            <person name="Carvalho M.F."/>
        </authorList>
    </citation>
    <scope>NUCLEOTIDE SEQUENCE [LARGE SCALE GENOMIC DNA]</scope>
    <source>
        <strain evidence="2 3">YIM65754</strain>
    </source>
</reference>
<name>A0ABU7LJG7_9NOCA</name>
<gene>
    <name evidence="2" type="ORF">Q7514_29650</name>
</gene>
<dbReference type="PANTHER" id="PTHR33375">
    <property type="entry name" value="CHROMOSOME-PARTITIONING PROTEIN PARB-RELATED"/>
    <property type="match status" value="1"/>
</dbReference>
<organism evidence="2 3">
    <name type="scientific">Rhodococcus artemisiae</name>
    <dbReference type="NCBI Taxonomy" id="714159"/>
    <lineage>
        <taxon>Bacteria</taxon>
        <taxon>Bacillati</taxon>
        <taxon>Actinomycetota</taxon>
        <taxon>Actinomycetes</taxon>
        <taxon>Mycobacteriales</taxon>
        <taxon>Nocardiaceae</taxon>
        <taxon>Rhodococcus</taxon>
    </lineage>
</organism>
<protein>
    <submittedName>
        <fullName evidence="2">ParB/RepB/Spo0J family partition protein</fullName>
    </submittedName>
</protein>
<dbReference type="InterPro" id="IPR050336">
    <property type="entry name" value="Chromosome_partition/occlusion"/>
</dbReference>
<evidence type="ECO:0000313" key="2">
    <source>
        <dbReference type="EMBL" id="MEE2061695.1"/>
    </source>
</evidence>
<sequence length="491" mass="54226">MNENGTVPQFETVNPAALLADTNIRHDLHLTDDFRESIAEQGVLTPITVCRTAAGAMRVLTGHRRTAAALEAGLTQIPAMIVGDEQDGTEATIDRLVTQWSENEHRAAITTGERLALFEALADHGLDSAKIARRTKVRRTEVDAALTLRGTEQRDAVQRGELTIEQAAAIAEFSDDPAAVGRIEWAIRSRRLDHALAAERLCRTERTEALARAAAVLAEAGIDAVAMGSMHEWIDDANSATIERVTDVDGNTPTIEEVAAAGHLGLYVDSRSICYHRETGEEVDEDDLVDELPAEDQREEWMIPRNQVIETEETIRYWHVIRCGDSPWRTYWGNRAANPAAGEVDAEARAAQRREVIENNRAWRAATEVRRTWLAQQSTRKTAPKGTAAFVATALVKWPQIPSAYHARALTEQMIPAADALTKLATAPDARAMVLLRARILIALESQVNADHWRTPADFAQFYLRAVADQGYTLSDIERRAAGLEPLTDEQ</sequence>
<accession>A0ABU7LJG7</accession>
<dbReference type="EMBL" id="JAUTXY010000021">
    <property type="protein sequence ID" value="MEE2061695.1"/>
    <property type="molecule type" value="Genomic_DNA"/>
</dbReference>
<feature type="domain" description="ParB-like N-terminal" evidence="1">
    <location>
        <begin position="11"/>
        <end position="104"/>
    </location>
</feature>
<dbReference type="SUPFAM" id="SSF110849">
    <property type="entry name" value="ParB/Sulfiredoxin"/>
    <property type="match status" value="1"/>
</dbReference>
<dbReference type="SMART" id="SM00470">
    <property type="entry name" value="ParB"/>
    <property type="match status" value="1"/>
</dbReference>
<dbReference type="Proteomes" id="UP001336020">
    <property type="component" value="Unassembled WGS sequence"/>
</dbReference>
<dbReference type="InterPro" id="IPR036086">
    <property type="entry name" value="ParB/Sulfiredoxin_sf"/>
</dbReference>
<dbReference type="Pfam" id="PF02195">
    <property type="entry name" value="ParB_N"/>
    <property type="match status" value="1"/>
</dbReference>
<dbReference type="InterPro" id="IPR003115">
    <property type="entry name" value="ParB_N"/>
</dbReference>
<keyword evidence="3" id="KW-1185">Reference proteome</keyword>
<dbReference type="Gene3D" id="3.90.1530.10">
    <property type="entry name" value="Conserved hypothetical protein from pyrococcus furiosus pfu- 392566-001, ParB domain"/>
    <property type="match status" value="1"/>
</dbReference>
<dbReference type="Gene3D" id="1.10.10.2830">
    <property type="match status" value="1"/>
</dbReference>
<dbReference type="RefSeq" id="WP_330136843.1">
    <property type="nucleotide sequence ID" value="NZ_JAUTXY010000021.1"/>
</dbReference>
<evidence type="ECO:0000313" key="3">
    <source>
        <dbReference type="Proteomes" id="UP001336020"/>
    </source>
</evidence>
<dbReference type="SUPFAM" id="SSF109709">
    <property type="entry name" value="KorB DNA-binding domain-like"/>
    <property type="match status" value="1"/>
</dbReference>
<proteinExistence type="predicted"/>
<comment type="caution">
    <text evidence="2">The sequence shown here is derived from an EMBL/GenBank/DDBJ whole genome shotgun (WGS) entry which is preliminary data.</text>
</comment>
<dbReference type="PANTHER" id="PTHR33375:SF1">
    <property type="entry name" value="CHROMOSOME-PARTITIONING PROTEIN PARB-RELATED"/>
    <property type="match status" value="1"/>
</dbReference>